<dbReference type="PANTHER" id="PTHR31727">
    <property type="entry name" value="OLEOYL-ACYL CARRIER PROTEIN THIOESTERASE 1, CHLOROPLASTIC"/>
    <property type="match status" value="1"/>
</dbReference>
<organism evidence="2 3">
    <name type="scientific">Carex littledalei</name>
    <dbReference type="NCBI Taxonomy" id="544730"/>
    <lineage>
        <taxon>Eukaryota</taxon>
        <taxon>Viridiplantae</taxon>
        <taxon>Streptophyta</taxon>
        <taxon>Embryophyta</taxon>
        <taxon>Tracheophyta</taxon>
        <taxon>Spermatophyta</taxon>
        <taxon>Magnoliopsida</taxon>
        <taxon>Liliopsida</taxon>
        <taxon>Poales</taxon>
        <taxon>Cyperaceae</taxon>
        <taxon>Cyperoideae</taxon>
        <taxon>Cariceae</taxon>
        <taxon>Carex</taxon>
        <taxon>Carex subgen. Euthyceras</taxon>
    </lineage>
</organism>
<dbReference type="Pfam" id="PF20791">
    <property type="entry name" value="Acyl-ACP_TE_C"/>
    <property type="match status" value="1"/>
</dbReference>
<evidence type="ECO:0000259" key="1">
    <source>
        <dbReference type="Pfam" id="PF20791"/>
    </source>
</evidence>
<dbReference type="InterPro" id="IPR045023">
    <property type="entry name" value="FATA/B"/>
</dbReference>
<dbReference type="InterPro" id="IPR029069">
    <property type="entry name" value="HotDog_dom_sf"/>
</dbReference>
<dbReference type="PANTHER" id="PTHR31727:SF6">
    <property type="entry name" value="OLEOYL-ACYL CARRIER PROTEIN THIOESTERASE 1, CHLOROPLASTIC"/>
    <property type="match status" value="1"/>
</dbReference>
<name>A0A833QS30_9POAL</name>
<protein>
    <submittedName>
        <fullName evidence="2">Oleoyl-acyl carrier protein thioesterase 1</fullName>
    </submittedName>
</protein>
<comment type="caution">
    <text evidence="2">The sequence shown here is derived from an EMBL/GenBank/DDBJ whole genome shotgun (WGS) entry which is preliminary data.</text>
</comment>
<dbReference type="GO" id="GO:0016297">
    <property type="term" value="F:fatty acyl-[ACP] hydrolase activity"/>
    <property type="evidence" value="ECO:0007669"/>
    <property type="project" value="InterPro"/>
</dbReference>
<keyword evidence="3" id="KW-1185">Reference proteome</keyword>
<evidence type="ECO:0000313" key="2">
    <source>
        <dbReference type="EMBL" id="KAF3327708.1"/>
    </source>
</evidence>
<dbReference type="InterPro" id="IPR049427">
    <property type="entry name" value="Acyl-ACP_TE_C"/>
</dbReference>
<dbReference type="SUPFAM" id="SSF54637">
    <property type="entry name" value="Thioesterase/thiol ester dehydrase-isomerase"/>
    <property type="match status" value="2"/>
</dbReference>
<reference evidence="2" key="1">
    <citation type="submission" date="2020-01" db="EMBL/GenBank/DDBJ databases">
        <title>Genome sequence of Kobresia littledalei, the first chromosome-level genome in the family Cyperaceae.</title>
        <authorList>
            <person name="Qu G."/>
        </authorList>
    </citation>
    <scope>NUCLEOTIDE SEQUENCE</scope>
    <source>
        <strain evidence="2">C.B.Clarke</strain>
        <tissue evidence="2">Leaf</tissue>
    </source>
</reference>
<dbReference type="Gene3D" id="3.10.129.10">
    <property type="entry name" value="Hotdog Thioesterase"/>
    <property type="match status" value="2"/>
</dbReference>
<gene>
    <name evidence="2" type="ORF">FCM35_KLT07826</name>
</gene>
<dbReference type="EMBL" id="SWLB01000017">
    <property type="protein sequence ID" value="KAF3327708.1"/>
    <property type="molecule type" value="Genomic_DNA"/>
</dbReference>
<dbReference type="AlphaFoldDB" id="A0A833QS30"/>
<dbReference type="GO" id="GO:0000036">
    <property type="term" value="F:acyl carrier activity"/>
    <property type="evidence" value="ECO:0007669"/>
    <property type="project" value="TreeGrafter"/>
</dbReference>
<feature type="domain" description="Acyl-ACP thioesterase-like C-terminal" evidence="1">
    <location>
        <begin position="196"/>
        <end position="300"/>
    </location>
</feature>
<evidence type="ECO:0000313" key="3">
    <source>
        <dbReference type="Proteomes" id="UP000623129"/>
    </source>
</evidence>
<accession>A0A833QS30</accession>
<sequence>MFSIHVAAPPFASISVQYRHPHNLSRAQRGVKCTTDHYGGRSATYAAPSLEKEHAMAAGSGTVTRETPGEKMRFGGLEGDELVYKERFVVRGSQVGVNKTANIEAIARNELQPCSKIGMVDRWISNSTNYAKAPPHLGHFPDEVVEIEHWSELDGRIAARFDFIIRNLSTSEVIGRSTSKWLMMNQDTRKLQKISGEPRRADLDMNKHVNNVTYYSWVLQSIPQDIVDTHELEAITIDYRRECQYSNTIDSLASTEVEIESVNALSNLNPNSEDRHQFLHLLKFSGMDQEINRGRTVWRKMDI</sequence>
<dbReference type="OrthoDB" id="618395at2759"/>
<dbReference type="Proteomes" id="UP000623129">
    <property type="component" value="Unassembled WGS sequence"/>
</dbReference>
<proteinExistence type="predicted"/>